<keyword evidence="2" id="KW-0805">Transcription regulation</keyword>
<dbReference type="Gene3D" id="1.10.10.10">
    <property type="entry name" value="Winged helix-like DNA-binding domain superfamily/Winged helix DNA-binding domain"/>
    <property type="match status" value="1"/>
</dbReference>
<reference evidence="7" key="1">
    <citation type="submission" date="2023-03" db="EMBL/GenBank/DDBJ databases">
        <title>Andean soil-derived lignocellulolytic bacterial consortium as a source of novel taxa and putative plastic-active enzymes.</title>
        <authorList>
            <person name="Diaz-Garcia L."/>
            <person name="Chuvochina M."/>
            <person name="Feuerriegel G."/>
            <person name="Bunk B."/>
            <person name="Sproer C."/>
            <person name="Streit W.R."/>
            <person name="Rodriguez L.M."/>
            <person name="Overmann J."/>
            <person name="Jimenez D.J."/>
        </authorList>
    </citation>
    <scope>NUCLEOTIDE SEQUENCE</scope>
    <source>
        <strain evidence="7">MAG 7</strain>
    </source>
</reference>
<dbReference type="InterPro" id="IPR007627">
    <property type="entry name" value="RNA_pol_sigma70_r2"/>
</dbReference>
<dbReference type="PANTHER" id="PTHR43133">
    <property type="entry name" value="RNA POLYMERASE ECF-TYPE SIGMA FACTO"/>
    <property type="match status" value="1"/>
</dbReference>
<dbReference type="SUPFAM" id="SSF88946">
    <property type="entry name" value="Sigma2 domain of RNA polymerase sigma factors"/>
    <property type="match status" value="1"/>
</dbReference>
<dbReference type="NCBIfam" id="TIGR02985">
    <property type="entry name" value="Sig70_bacteroi1"/>
    <property type="match status" value="1"/>
</dbReference>
<accession>A0AAJ6BGB0</accession>
<feature type="domain" description="RNA polymerase sigma-70 region 2" evidence="5">
    <location>
        <begin position="26"/>
        <end position="90"/>
    </location>
</feature>
<dbReference type="AlphaFoldDB" id="A0AAJ6BGB0"/>
<dbReference type="InterPro" id="IPR013324">
    <property type="entry name" value="RNA_pol_sigma_r3/r4-like"/>
</dbReference>
<evidence type="ECO:0000313" key="7">
    <source>
        <dbReference type="EMBL" id="WEK33936.1"/>
    </source>
</evidence>
<evidence type="ECO:0000256" key="2">
    <source>
        <dbReference type="ARBA" id="ARBA00023015"/>
    </source>
</evidence>
<dbReference type="InterPro" id="IPR014284">
    <property type="entry name" value="RNA_pol_sigma-70_dom"/>
</dbReference>
<dbReference type="Gene3D" id="1.10.1740.10">
    <property type="match status" value="1"/>
</dbReference>
<gene>
    <name evidence="7" type="ORF">P0Y53_15715</name>
</gene>
<comment type="similarity">
    <text evidence="1">Belongs to the sigma-70 factor family. ECF subfamily.</text>
</comment>
<feature type="domain" description="RNA polymerase sigma factor 70 region 4 type 2" evidence="6">
    <location>
        <begin position="120"/>
        <end position="171"/>
    </location>
</feature>
<dbReference type="EMBL" id="CP119311">
    <property type="protein sequence ID" value="WEK33936.1"/>
    <property type="molecule type" value="Genomic_DNA"/>
</dbReference>
<dbReference type="NCBIfam" id="TIGR02937">
    <property type="entry name" value="sigma70-ECF"/>
    <property type="match status" value="1"/>
</dbReference>
<name>A0AAJ6BGB0_9BACT</name>
<dbReference type="Pfam" id="PF04542">
    <property type="entry name" value="Sigma70_r2"/>
    <property type="match status" value="1"/>
</dbReference>
<dbReference type="GO" id="GO:0006352">
    <property type="term" value="P:DNA-templated transcription initiation"/>
    <property type="evidence" value="ECO:0007669"/>
    <property type="project" value="InterPro"/>
</dbReference>
<keyword evidence="4" id="KW-0804">Transcription</keyword>
<sequence length="192" mass="22420">MSQADQSDSSLWNAIRQNDPHAFNLLFDRYWVPVYKTANKYLNDKAASQEIVHDIFLSIWTRRHTLQVHSFPAFLLTATRYQVYSRKKERAAVVVSDELPENMMAANSADNDIRQAELYDQLQQILLQLPARCQEIFRLSRFEYMTSEEIAQRLGISKRTVENQLTHALRHVRVHLKDMVLLIVFLAVTGQK</sequence>
<evidence type="ECO:0000259" key="5">
    <source>
        <dbReference type="Pfam" id="PF04542"/>
    </source>
</evidence>
<dbReference type="PANTHER" id="PTHR43133:SF46">
    <property type="entry name" value="RNA POLYMERASE SIGMA-70 FACTOR ECF SUBFAMILY"/>
    <property type="match status" value="1"/>
</dbReference>
<dbReference type="Proteomes" id="UP001220610">
    <property type="component" value="Chromosome"/>
</dbReference>
<dbReference type="SUPFAM" id="SSF88659">
    <property type="entry name" value="Sigma3 and sigma4 domains of RNA polymerase sigma factors"/>
    <property type="match status" value="1"/>
</dbReference>
<dbReference type="InterPro" id="IPR013249">
    <property type="entry name" value="RNA_pol_sigma70_r4_t2"/>
</dbReference>
<organism evidence="7 8">
    <name type="scientific">Candidatus Pseudobacter hemicellulosilyticus</name>
    <dbReference type="NCBI Taxonomy" id="3121375"/>
    <lineage>
        <taxon>Bacteria</taxon>
        <taxon>Pseudomonadati</taxon>
        <taxon>Bacteroidota</taxon>
        <taxon>Chitinophagia</taxon>
        <taxon>Chitinophagales</taxon>
        <taxon>Chitinophagaceae</taxon>
        <taxon>Pseudobacter</taxon>
    </lineage>
</organism>
<dbReference type="InterPro" id="IPR036388">
    <property type="entry name" value="WH-like_DNA-bd_sf"/>
</dbReference>
<evidence type="ECO:0000313" key="8">
    <source>
        <dbReference type="Proteomes" id="UP001220610"/>
    </source>
</evidence>
<dbReference type="GO" id="GO:0016987">
    <property type="term" value="F:sigma factor activity"/>
    <property type="evidence" value="ECO:0007669"/>
    <property type="project" value="UniProtKB-KW"/>
</dbReference>
<dbReference type="Pfam" id="PF08281">
    <property type="entry name" value="Sigma70_r4_2"/>
    <property type="match status" value="1"/>
</dbReference>
<protein>
    <submittedName>
        <fullName evidence="7">RNA polymerase sigma-70 factor</fullName>
    </submittedName>
</protein>
<proteinExistence type="inferred from homology"/>
<dbReference type="InterPro" id="IPR039425">
    <property type="entry name" value="RNA_pol_sigma-70-like"/>
</dbReference>
<dbReference type="InterPro" id="IPR013325">
    <property type="entry name" value="RNA_pol_sigma_r2"/>
</dbReference>
<dbReference type="GO" id="GO:0003677">
    <property type="term" value="F:DNA binding"/>
    <property type="evidence" value="ECO:0007669"/>
    <property type="project" value="InterPro"/>
</dbReference>
<evidence type="ECO:0000259" key="6">
    <source>
        <dbReference type="Pfam" id="PF08281"/>
    </source>
</evidence>
<evidence type="ECO:0000256" key="1">
    <source>
        <dbReference type="ARBA" id="ARBA00010641"/>
    </source>
</evidence>
<evidence type="ECO:0000256" key="4">
    <source>
        <dbReference type="ARBA" id="ARBA00023163"/>
    </source>
</evidence>
<dbReference type="InterPro" id="IPR014327">
    <property type="entry name" value="RNA_pol_sigma70_bacteroid"/>
</dbReference>
<keyword evidence="3" id="KW-0731">Sigma factor</keyword>
<evidence type="ECO:0000256" key="3">
    <source>
        <dbReference type="ARBA" id="ARBA00023082"/>
    </source>
</evidence>